<dbReference type="VEuPathDB" id="VectorBase:ISCP_028610"/>
<keyword evidence="4" id="KW-1185">Reference proteome</keyword>
<evidence type="ECO:0000313" key="2">
    <source>
        <dbReference type="EMBL" id="EEC00221.1"/>
    </source>
</evidence>
<dbReference type="OrthoDB" id="6504990at2759"/>
<dbReference type="InParanoid" id="B7P0U9"/>
<sequence>QVVCAEEEGESQHGGESQPVIRQYMLPDGQIVSAYEDAEGSLVQLATPEEETTTALGNVVIVHNPDGTTTLQARSQRRKHPHRDCPSPVGDGPIGHGGSNTRGSNGGDGVIGRRSEDCDRTGNSDGVNPGTVYRRIGLAFAHAQTCRDVRTRASVNQVLRRGSKLRAAAPSRRKFDDGAFVCSRLCSDCVHAVPFADCSLPLFLPPRCTFVCTVVFLSRRKFDWFFVYLLSAPYFRNTASVRGRHGGEAALVMNAAATRLYIFWCLTSA</sequence>
<evidence type="ECO:0000256" key="1">
    <source>
        <dbReference type="SAM" id="MobiDB-lite"/>
    </source>
</evidence>
<reference evidence="3" key="2">
    <citation type="submission" date="2020-05" db="UniProtKB">
        <authorList>
            <consortium name="EnsemblMetazoa"/>
        </authorList>
    </citation>
    <scope>IDENTIFICATION</scope>
    <source>
        <strain evidence="3">wikel</strain>
    </source>
</reference>
<dbReference type="Proteomes" id="UP000001555">
    <property type="component" value="Unassembled WGS sequence"/>
</dbReference>
<dbReference type="VEuPathDB" id="VectorBase:ISCI000134"/>
<evidence type="ECO:0000313" key="3">
    <source>
        <dbReference type="EnsemblMetazoa" id="ISCW000134-PA"/>
    </source>
</evidence>
<dbReference type="EnsemblMetazoa" id="ISCW000134-RA">
    <property type="protein sequence ID" value="ISCW000134-PA"/>
    <property type="gene ID" value="ISCW000134"/>
</dbReference>
<accession>B7P0U9</accession>
<proteinExistence type="predicted"/>
<organism>
    <name type="scientific">Ixodes scapularis</name>
    <name type="common">Black-legged tick</name>
    <name type="synonym">Deer tick</name>
    <dbReference type="NCBI Taxonomy" id="6945"/>
    <lineage>
        <taxon>Eukaryota</taxon>
        <taxon>Metazoa</taxon>
        <taxon>Ecdysozoa</taxon>
        <taxon>Arthropoda</taxon>
        <taxon>Chelicerata</taxon>
        <taxon>Arachnida</taxon>
        <taxon>Acari</taxon>
        <taxon>Parasitiformes</taxon>
        <taxon>Ixodida</taxon>
        <taxon>Ixodoidea</taxon>
        <taxon>Ixodidae</taxon>
        <taxon>Ixodinae</taxon>
        <taxon>Ixodes</taxon>
    </lineage>
</organism>
<dbReference type="AlphaFoldDB" id="B7P0U9"/>
<protein>
    <submittedName>
        <fullName evidence="2 3">Uncharacterized protein</fullName>
    </submittedName>
</protein>
<dbReference type="PaxDb" id="6945-B7P0U9"/>
<dbReference type="EMBL" id="DS612897">
    <property type="protein sequence ID" value="EEC00221.1"/>
    <property type="molecule type" value="Genomic_DNA"/>
</dbReference>
<dbReference type="VEuPathDB" id="VectorBase:ISCW000134"/>
<feature type="compositionally biased region" description="Gly residues" evidence="1">
    <location>
        <begin position="92"/>
        <end position="110"/>
    </location>
</feature>
<name>B7P0U9_IXOSC</name>
<dbReference type="HOGENOM" id="CLU_1036538_0_0_1"/>
<feature type="non-terminal residue" evidence="2">
    <location>
        <position position="269"/>
    </location>
</feature>
<feature type="compositionally biased region" description="Basic and acidic residues" evidence="1">
    <location>
        <begin position="111"/>
        <end position="122"/>
    </location>
</feature>
<feature type="non-terminal residue" evidence="2">
    <location>
        <position position="1"/>
    </location>
</feature>
<evidence type="ECO:0000313" key="4">
    <source>
        <dbReference type="Proteomes" id="UP000001555"/>
    </source>
</evidence>
<reference evidence="2 4" key="1">
    <citation type="submission" date="2008-03" db="EMBL/GenBank/DDBJ databases">
        <title>Annotation of Ixodes scapularis.</title>
        <authorList>
            <consortium name="Ixodes scapularis Genome Project Consortium"/>
            <person name="Caler E."/>
            <person name="Hannick L.I."/>
            <person name="Bidwell S."/>
            <person name="Joardar V."/>
            <person name="Thiagarajan M."/>
            <person name="Amedeo P."/>
            <person name="Galinsky K.J."/>
            <person name="Schobel S."/>
            <person name="Inman J."/>
            <person name="Hostetler J."/>
            <person name="Miller J."/>
            <person name="Hammond M."/>
            <person name="Megy K."/>
            <person name="Lawson D."/>
            <person name="Kodira C."/>
            <person name="Sutton G."/>
            <person name="Meyer J."/>
            <person name="Hill C.A."/>
            <person name="Birren B."/>
            <person name="Nene V."/>
            <person name="Collins F."/>
            <person name="Alarcon-Chaidez F."/>
            <person name="Wikel S."/>
            <person name="Strausberg R."/>
        </authorList>
    </citation>
    <scope>NUCLEOTIDE SEQUENCE [LARGE SCALE GENOMIC DNA]</scope>
    <source>
        <strain evidence="4">Wikel</strain>
        <strain evidence="2">Wikel colony</strain>
    </source>
</reference>
<feature type="region of interest" description="Disordered" evidence="1">
    <location>
        <begin position="73"/>
        <end position="126"/>
    </location>
</feature>
<dbReference type="EMBL" id="ABJB010474200">
    <property type="status" value="NOT_ANNOTATED_CDS"/>
    <property type="molecule type" value="Genomic_DNA"/>
</dbReference>
<gene>
    <name evidence="2" type="ORF">IscW_ISCW000134</name>
</gene>